<dbReference type="Proteomes" id="UP001595075">
    <property type="component" value="Unassembled WGS sequence"/>
</dbReference>
<accession>A0ABR4BQU8</accession>
<name>A0ABR4BQU8_9HELO</name>
<gene>
    <name evidence="1" type="ORF">VTL71DRAFT_9893</name>
</gene>
<organism evidence="1 2">
    <name type="scientific">Oculimacula yallundae</name>
    <dbReference type="NCBI Taxonomy" id="86028"/>
    <lineage>
        <taxon>Eukaryota</taxon>
        <taxon>Fungi</taxon>
        <taxon>Dikarya</taxon>
        <taxon>Ascomycota</taxon>
        <taxon>Pezizomycotina</taxon>
        <taxon>Leotiomycetes</taxon>
        <taxon>Helotiales</taxon>
        <taxon>Ploettnerulaceae</taxon>
        <taxon>Oculimacula</taxon>
    </lineage>
</organism>
<reference evidence="1 2" key="1">
    <citation type="journal article" date="2024" name="Commun. Biol.">
        <title>Comparative genomic analysis of thermophilic fungi reveals convergent evolutionary adaptations and gene losses.</title>
        <authorList>
            <person name="Steindorff A.S."/>
            <person name="Aguilar-Pontes M.V."/>
            <person name="Robinson A.J."/>
            <person name="Andreopoulos B."/>
            <person name="LaButti K."/>
            <person name="Kuo A."/>
            <person name="Mondo S."/>
            <person name="Riley R."/>
            <person name="Otillar R."/>
            <person name="Haridas S."/>
            <person name="Lipzen A."/>
            <person name="Grimwood J."/>
            <person name="Schmutz J."/>
            <person name="Clum A."/>
            <person name="Reid I.D."/>
            <person name="Moisan M.C."/>
            <person name="Butler G."/>
            <person name="Nguyen T.T.M."/>
            <person name="Dewar K."/>
            <person name="Conant G."/>
            <person name="Drula E."/>
            <person name="Henrissat B."/>
            <person name="Hansel C."/>
            <person name="Singer S."/>
            <person name="Hutchinson M.I."/>
            <person name="de Vries R.P."/>
            <person name="Natvig D.O."/>
            <person name="Powell A.J."/>
            <person name="Tsang A."/>
            <person name="Grigoriev I.V."/>
        </authorList>
    </citation>
    <scope>NUCLEOTIDE SEQUENCE [LARGE SCALE GENOMIC DNA]</scope>
    <source>
        <strain evidence="1 2">CBS 494.80</strain>
    </source>
</reference>
<evidence type="ECO:0000313" key="2">
    <source>
        <dbReference type="Proteomes" id="UP001595075"/>
    </source>
</evidence>
<protein>
    <submittedName>
        <fullName evidence="1">Uncharacterized protein</fullName>
    </submittedName>
</protein>
<sequence length="86" mass="9467">MAPTLATWEEFPTESGYWHNPTLRTPMIRAASNIAVRSVQASGPQSLLADSALAEFSPEDDGREIDMIGERYGDKGLYGFAEEAQF</sequence>
<comment type="caution">
    <text evidence="1">The sequence shown here is derived from an EMBL/GenBank/DDBJ whole genome shotgun (WGS) entry which is preliminary data.</text>
</comment>
<keyword evidence="2" id="KW-1185">Reference proteome</keyword>
<evidence type="ECO:0000313" key="1">
    <source>
        <dbReference type="EMBL" id="KAL2060071.1"/>
    </source>
</evidence>
<dbReference type="EMBL" id="JAZHXI010000024">
    <property type="protein sequence ID" value="KAL2060071.1"/>
    <property type="molecule type" value="Genomic_DNA"/>
</dbReference>
<proteinExistence type="predicted"/>